<keyword evidence="3" id="KW-1185">Reference proteome</keyword>
<dbReference type="Proteomes" id="UP000294841">
    <property type="component" value="Unassembled WGS sequence"/>
</dbReference>
<dbReference type="EMBL" id="SLXI01000003">
    <property type="protein sequence ID" value="TCP12942.1"/>
    <property type="molecule type" value="Genomic_DNA"/>
</dbReference>
<feature type="chain" id="PRO_5020546440" description="Lipoprotein" evidence="1">
    <location>
        <begin position="26"/>
        <end position="57"/>
    </location>
</feature>
<reference evidence="2 3" key="1">
    <citation type="submission" date="2019-03" db="EMBL/GenBank/DDBJ databases">
        <title>Genomic Encyclopedia of Type Strains, Phase IV (KMG-IV): sequencing the most valuable type-strain genomes for metagenomic binning, comparative biology and taxonomic classification.</title>
        <authorList>
            <person name="Goeker M."/>
        </authorList>
    </citation>
    <scope>NUCLEOTIDE SEQUENCE [LARGE SCALE GENOMIC DNA]</scope>
    <source>
        <strain evidence="2 3">DSM 28231</strain>
    </source>
</reference>
<evidence type="ECO:0000256" key="1">
    <source>
        <dbReference type="SAM" id="SignalP"/>
    </source>
</evidence>
<feature type="signal peptide" evidence="1">
    <location>
        <begin position="1"/>
        <end position="25"/>
    </location>
</feature>
<proteinExistence type="predicted"/>
<dbReference type="RefSeq" id="WP_176672799.1">
    <property type="nucleotide sequence ID" value="NZ_CP016605.1"/>
</dbReference>
<evidence type="ECO:0000313" key="2">
    <source>
        <dbReference type="EMBL" id="TCP12942.1"/>
    </source>
</evidence>
<comment type="caution">
    <text evidence="2">The sequence shown here is derived from an EMBL/GenBank/DDBJ whole genome shotgun (WGS) entry which is preliminary data.</text>
</comment>
<sequence>MFFVSKVVFVMLSLFCLSGCIVTSAVGLAVDTVTTVGSVAVKTVGAVADAAIPDKED</sequence>
<name>A0A4R2N0K8_9PAST</name>
<dbReference type="NCBIfam" id="NF038104">
    <property type="entry name" value="lipo_NF038104"/>
    <property type="match status" value="1"/>
</dbReference>
<keyword evidence="1" id="KW-0732">Signal</keyword>
<accession>A0A4R2N0K8</accession>
<gene>
    <name evidence="2" type="ORF">EV697_103251</name>
</gene>
<dbReference type="AlphaFoldDB" id="A0A4R2N0K8"/>
<evidence type="ECO:0008006" key="4">
    <source>
        <dbReference type="Google" id="ProtNLM"/>
    </source>
</evidence>
<evidence type="ECO:0000313" key="3">
    <source>
        <dbReference type="Proteomes" id="UP000294841"/>
    </source>
</evidence>
<organism evidence="2 3">
    <name type="scientific">Bisgaardia hudsonensis</name>
    <dbReference type="NCBI Taxonomy" id="109472"/>
    <lineage>
        <taxon>Bacteria</taxon>
        <taxon>Pseudomonadati</taxon>
        <taxon>Pseudomonadota</taxon>
        <taxon>Gammaproteobacteria</taxon>
        <taxon>Pasteurellales</taxon>
        <taxon>Pasteurellaceae</taxon>
        <taxon>Bisgaardia</taxon>
    </lineage>
</organism>
<protein>
    <recommendedName>
        <fullName evidence="4">Lipoprotein</fullName>
    </recommendedName>
</protein>